<evidence type="ECO:0008006" key="3">
    <source>
        <dbReference type="Google" id="ProtNLM"/>
    </source>
</evidence>
<evidence type="ECO:0000313" key="2">
    <source>
        <dbReference type="Proteomes" id="UP000320876"/>
    </source>
</evidence>
<proteinExistence type="predicted"/>
<accession>A0A542DHP1</accession>
<dbReference type="EMBL" id="VFML01000001">
    <property type="protein sequence ID" value="TQJ02554.1"/>
    <property type="molecule type" value="Genomic_DNA"/>
</dbReference>
<gene>
    <name evidence="1" type="ORF">FB471_2286</name>
</gene>
<comment type="caution">
    <text evidence="1">The sequence shown here is derived from an EMBL/GenBank/DDBJ whole genome shotgun (WGS) entry which is preliminary data.</text>
</comment>
<reference evidence="1 2" key="1">
    <citation type="submission" date="2019-06" db="EMBL/GenBank/DDBJ databases">
        <title>Sequencing the genomes of 1000 actinobacteria strains.</title>
        <authorList>
            <person name="Klenk H.-P."/>
        </authorList>
    </citation>
    <scope>NUCLEOTIDE SEQUENCE [LARGE SCALE GENOMIC DNA]</scope>
    <source>
        <strain evidence="1 2">DSM 45679</strain>
    </source>
</reference>
<name>A0A542DHP1_AMYCI</name>
<dbReference type="Proteomes" id="UP000320876">
    <property type="component" value="Unassembled WGS sequence"/>
</dbReference>
<evidence type="ECO:0000313" key="1">
    <source>
        <dbReference type="EMBL" id="TQJ02554.1"/>
    </source>
</evidence>
<dbReference type="AlphaFoldDB" id="A0A542DHP1"/>
<keyword evidence="2" id="KW-1185">Reference proteome</keyword>
<protein>
    <recommendedName>
        <fullName evidence="3">Helix-turn-helix protein</fullName>
    </recommendedName>
</protein>
<organism evidence="1 2">
    <name type="scientific">Amycolatopsis cihanbeyliensis</name>
    <dbReference type="NCBI Taxonomy" id="1128664"/>
    <lineage>
        <taxon>Bacteria</taxon>
        <taxon>Bacillati</taxon>
        <taxon>Actinomycetota</taxon>
        <taxon>Actinomycetes</taxon>
        <taxon>Pseudonocardiales</taxon>
        <taxon>Pseudonocardiaceae</taxon>
        <taxon>Amycolatopsis</taxon>
    </lineage>
</organism>
<sequence length="315" mass="34982">MVSERPGTDSAPEPVPGEFHEALRLAIAHRGLSLARLRAHLAQRGVHIGQSTLSYWQRGIRQPEMPRGLDTVRALESVLELRPGSLVTLIGPRQPAARAHRMPTSFADLRRGTSGPAADRLLTELGGYASASRYNADFEPLSVHDVVTFDAAHRQRSIRTRLVARARRHGPDRYVIVYNGDPGCRIEEVTLATAEGCRVGRMRRHAGEDTLAAELLFDRRLAEGAIHVFCFEVRDDSGGTSPGYFRMFRDRCAGYLLQLRFSRRALPARCTRQFRTREDMLPTDTDDLPCDIGAVSSAYFNDIGPGLAGVAVEWH</sequence>